<evidence type="ECO:0000256" key="7">
    <source>
        <dbReference type="ARBA" id="ARBA00049556"/>
    </source>
</evidence>
<dbReference type="PIRSF" id="PIRSF000105">
    <property type="entry name" value="HCDH"/>
    <property type="match status" value="1"/>
</dbReference>
<reference evidence="12 13" key="1">
    <citation type="submission" date="2011-10" db="EMBL/GenBank/DDBJ databases">
        <title>The Genome Sequence of Lachnospiraceae bacterium ACC2.</title>
        <authorList>
            <consortium name="The Broad Institute Genome Sequencing Platform"/>
            <person name="Earl A."/>
            <person name="Ward D."/>
            <person name="Feldgarden M."/>
            <person name="Gevers D."/>
            <person name="Sizova M."/>
            <person name="Hazen A."/>
            <person name="Epstein S."/>
            <person name="Young S.K."/>
            <person name="Zeng Q."/>
            <person name="Gargeya S."/>
            <person name="Fitzgerald M."/>
            <person name="Haas B."/>
            <person name="Abouelleil A."/>
            <person name="Alvarado L."/>
            <person name="Arachchi H.M."/>
            <person name="Berlin A."/>
            <person name="Brown A."/>
            <person name="Chapman S.B."/>
            <person name="Chen Z."/>
            <person name="Dunbar C."/>
            <person name="Freedman E."/>
            <person name="Gearin G."/>
            <person name="Goldberg J."/>
            <person name="Griggs A."/>
            <person name="Gujja S."/>
            <person name="Heiman D."/>
            <person name="Howarth C."/>
            <person name="Larson L."/>
            <person name="Lui A."/>
            <person name="MacDonald P.J.P."/>
            <person name="Montmayeur A."/>
            <person name="Murphy C."/>
            <person name="Neiman D."/>
            <person name="Pearson M."/>
            <person name="Priest M."/>
            <person name="Roberts A."/>
            <person name="Saif S."/>
            <person name="Shea T."/>
            <person name="Shenoy N."/>
            <person name="Sisk P."/>
            <person name="Stolte C."/>
            <person name="Sykes S."/>
            <person name="Wortman J."/>
            <person name="Nusbaum C."/>
            <person name="Birren B."/>
        </authorList>
    </citation>
    <scope>NUCLEOTIDE SEQUENCE [LARGE SCALE GENOMIC DNA]</scope>
    <source>
        <strain evidence="12 13">ACC2</strain>
    </source>
</reference>
<feature type="domain" description="3-hydroxyacyl-CoA dehydrogenase C-terminal" evidence="10">
    <location>
        <begin position="219"/>
        <end position="317"/>
    </location>
</feature>
<evidence type="ECO:0000256" key="3">
    <source>
        <dbReference type="ARBA" id="ARBA00022832"/>
    </source>
</evidence>
<sequence length="319" mass="34858">MEFRHVLVAGGGVLGAQIAFQTAFKGFPVTIWLRSEGSIGRTEPKLTRLYNVYRAELARIGEAMLAGKPLDLPRGFGDAAAVKSAEDLARLEKAVEAAKQNIRLSLDLAESVREADFIIESMAEDREAKREFYAKLAPFLDEKTIVATNSSTMIPSMFSDLLPYPENYLALHFANNIWRSNTAEIMGHSGTSEAVFGRVVEFAKEIGMIPLELKKEQPGYILNSMLVPFLSAAEALWANEVADPETIDKTWTLGTGSPYGPFRILDIVGLQTAYNIVSMNPEAKNPESTAGKIAAGLKAKIDAGKTGVNAGEGFYRYEK</sequence>
<evidence type="ECO:0000256" key="5">
    <source>
        <dbReference type="ARBA" id="ARBA00023027"/>
    </source>
</evidence>
<dbReference type="Gene3D" id="3.40.50.720">
    <property type="entry name" value="NAD(P)-binding Rossmann-like Domain"/>
    <property type="match status" value="1"/>
</dbReference>
<evidence type="ECO:0000256" key="8">
    <source>
        <dbReference type="PIRSR" id="PIRSR000105-1"/>
    </source>
</evidence>
<protein>
    <recommendedName>
        <fullName evidence="14">3-hydroxybutyryl-CoA dehydrogenase</fullName>
    </recommendedName>
</protein>
<dbReference type="AlphaFoldDB" id="A0AA36Y3R9"/>
<proteinExistence type="predicted"/>
<organism evidence="12 13">
    <name type="scientific">Stomatobaculum longum</name>
    <dbReference type="NCBI Taxonomy" id="796942"/>
    <lineage>
        <taxon>Bacteria</taxon>
        <taxon>Bacillati</taxon>
        <taxon>Bacillota</taxon>
        <taxon>Clostridia</taxon>
        <taxon>Lachnospirales</taxon>
        <taxon>Lachnospiraceae</taxon>
        <taxon>Stomatobaculum</taxon>
    </lineage>
</organism>
<evidence type="ECO:0000313" key="13">
    <source>
        <dbReference type="Proteomes" id="UP000018466"/>
    </source>
</evidence>
<dbReference type="InterPro" id="IPR006108">
    <property type="entry name" value="3HC_DH_C"/>
</dbReference>
<dbReference type="Pfam" id="PF02737">
    <property type="entry name" value="3HCDH_N"/>
    <property type="match status" value="1"/>
</dbReference>
<comment type="pathway">
    <text evidence="1">Lipid metabolism; fatty acid beta-oxidation.</text>
</comment>
<keyword evidence="9" id="KW-0175">Coiled coil</keyword>
<dbReference type="Proteomes" id="UP000018466">
    <property type="component" value="Unassembled WGS sequence"/>
</dbReference>
<comment type="catalytic activity">
    <reaction evidence="7">
        <text>a (3S)-3-hydroxyacyl-CoA + NAD(+) = a 3-oxoacyl-CoA + NADH + H(+)</text>
        <dbReference type="Rhea" id="RHEA:22432"/>
        <dbReference type="ChEBI" id="CHEBI:15378"/>
        <dbReference type="ChEBI" id="CHEBI:57318"/>
        <dbReference type="ChEBI" id="CHEBI:57540"/>
        <dbReference type="ChEBI" id="CHEBI:57945"/>
        <dbReference type="ChEBI" id="CHEBI:90726"/>
        <dbReference type="EC" id="1.1.1.35"/>
    </reaction>
</comment>
<dbReference type="InterPro" id="IPR013328">
    <property type="entry name" value="6PGD_dom2"/>
</dbReference>
<feature type="domain" description="3-hydroxyacyl-CoA dehydrogenase NAD binding" evidence="11">
    <location>
        <begin position="87"/>
        <end position="214"/>
    </location>
</feature>
<dbReference type="InterPro" id="IPR052242">
    <property type="entry name" value="Mito_3-hydroxyacyl-CoA_DH"/>
</dbReference>
<dbReference type="GeneID" id="86941526"/>
<dbReference type="EMBL" id="AGEL01000014">
    <property type="protein sequence ID" value="EHO15892.1"/>
    <property type="molecule type" value="Genomic_DNA"/>
</dbReference>
<dbReference type="GO" id="GO:0006635">
    <property type="term" value="P:fatty acid beta-oxidation"/>
    <property type="evidence" value="ECO:0007669"/>
    <property type="project" value="TreeGrafter"/>
</dbReference>
<gene>
    <name evidence="12" type="ORF">HMPREF9623_01803</name>
</gene>
<dbReference type="InterPro" id="IPR022694">
    <property type="entry name" value="3-OHacyl-CoA_DH"/>
</dbReference>
<dbReference type="InterPro" id="IPR036291">
    <property type="entry name" value="NAD(P)-bd_dom_sf"/>
</dbReference>
<evidence type="ECO:0000259" key="10">
    <source>
        <dbReference type="Pfam" id="PF00725"/>
    </source>
</evidence>
<evidence type="ECO:0000313" key="12">
    <source>
        <dbReference type="EMBL" id="EHO15892.1"/>
    </source>
</evidence>
<dbReference type="SUPFAM" id="SSF51735">
    <property type="entry name" value="NAD(P)-binding Rossmann-fold domains"/>
    <property type="match status" value="1"/>
</dbReference>
<evidence type="ECO:0000256" key="9">
    <source>
        <dbReference type="SAM" id="Coils"/>
    </source>
</evidence>
<dbReference type="InterPro" id="IPR008927">
    <property type="entry name" value="6-PGluconate_DH-like_C_sf"/>
</dbReference>
<keyword evidence="6" id="KW-0443">Lipid metabolism</keyword>
<evidence type="ECO:0000256" key="1">
    <source>
        <dbReference type="ARBA" id="ARBA00005005"/>
    </source>
</evidence>
<dbReference type="NCBIfam" id="NF006143">
    <property type="entry name" value="PRK08293.1"/>
    <property type="match status" value="1"/>
</dbReference>
<dbReference type="GO" id="GO:0070403">
    <property type="term" value="F:NAD+ binding"/>
    <property type="evidence" value="ECO:0007669"/>
    <property type="project" value="InterPro"/>
</dbReference>
<evidence type="ECO:0000256" key="4">
    <source>
        <dbReference type="ARBA" id="ARBA00023002"/>
    </source>
</evidence>
<feature type="coiled-coil region" evidence="9">
    <location>
        <begin position="81"/>
        <end position="108"/>
    </location>
</feature>
<accession>A0AA36Y3R9</accession>
<keyword evidence="4" id="KW-0560">Oxidoreductase</keyword>
<evidence type="ECO:0008006" key="14">
    <source>
        <dbReference type="Google" id="ProtNLM"/>
    </source>
</evidence>
<evidence type="ECO:0000256" key="2">
    <source>
        <dbReference type="ARBA" id="ARBA00005086"/>
    </source>
</evidence>
<name>A0AA36Y3R9_9FIRM</name>
<dbReference type="PANTHER" id="PTHR43561:SF3">
    <property type="entry name" value="HYDROXYACYL-COENZYME A DEHYDROGENASE, MITOCHONDRIAL"/>
    <property type="match status" value="1"/>
</dbReference>
<feature type="site" description="Important for catalytic activity" evidence="8">
    <location>
        <position position="172"/>
    </location>
</feature>
<dbReference type="Gene3D" id="1.10.1040.10">
    <property type="entry name" value="N-(1-d-carboxylethyl)-l-norvaline Dehydrogenase, domain 2"/>
    <property type="match status" value="1"/>
</dbReference>
<keyword evidence="13" id="KW-1185">Reference proteome</keyword>
<dbReference type="PANTHER" id="PTHR43561">
    <property type="match status" value="1"/>
</dbReference>
<comment type="pathway">
    <text evidence="2">Lipid metabolism; butanoate metabolism.</text>
</comment>
<evidence type="ECO:0000256" key="6">
    <source>
        <dbReference type="ARBA" id="ARBA00023098"/>
    </source>
</evidence>
<dbReference type="GO" id="GO:0003857">
    <property type="term" value="F:(3S)-3-hydroxyacyl-CoA dehydrogenase (NAD+) activity"/>
    <property type="evidence" value="ECO:0007669"/>
    <property type="project" value="UniProtKB-EC"/>
</dbReference>
<keyword evidence="3" id="KW-0276">Fatty acid metabolism</keyword>
<evidence type="ECO:0000259" key="11">
    <source>
        <dbReference type="Pfam" id="PF02737"/>
    </source>
</evidence>
<comment type="caution">
    <text evidence="12">The sequence shown here is derived from an EMBL/GenBank/DDBJ whole genome shotgun (WGS) entry which is preliminary data.</text>
</comment>
<dbReference type="SUPFAM" id="SSF48179">
    <property type="entry name" value="6-phosphogluconate dehydrogenase C-terminal domain-like"/>
    <property type="match status" value="1"/>
</dbReference>
<dbReference type="Pfam" id="PF00725">
    <property type="entry name" value="3HCDH"/>
    <property type="match status" value="1"/>
</dbReference>
<dbReference type="RefSeq" id="WP_009533621.1">
    <property type="nucleotide sequence ID" value="NZ_CAJPPX010000104.1"/>
</dbReference>
<keyword evidence="5" id="KW-0520">NAD</keyword>
<dbReference type="InterPro" id="IPR006176">
    <property type="entry name" value="3-OHacyl-CoA_DH_NAD-bd"/>
</dbReference>